<feature type="domain" description="RING-type" evidence="5">
    <location>
        <begin position="156"/>
        <end position="194"/>
    </location>
</feature>
<keyword evidence="3" id="KW-0862">Zinc</keyword>
<dbReference type="InterPro" id="IPR013083">
    <property type="entry name" value="Znf_RING/FYVE/PHD"/>
</dbReference>
<evidence type="ECO:0000256" key="4">
    <source>
        <dbReference type="PROSITE-ProRule" id="PRU00175"/>
    </source>
</evidence>
<evidence type="ECO:0000313" key="6">
    <source>
        <dbReference type="EMBL" id="KZN03911.1"/>
    </source>
</evidence>
<evidence type="ECO:0000259" key="5">
    <source>
        <dbReference type="PROSITE" id="PS50089"/>
    </source>
</evidence>
<dbReference type="SMART" id="SM00184">
    <property type="entry name" value="RING"/>
    <property type="match status" value="1"/>
</dbReference>
<dbReference type="InterPro" id="IPR049627">
    <property type="entry name" value="SLX8"/>
</dbReference>
<dbReference type="AlphaFoldDB" id="A0A169WIF3"/>
<gene>
    <name evidence="6" type="ORF">DCAR_012667</name>
</gene>
<dbReference type="InterPro" id="IPR017907">
    <property type="entry name" value="Znf_RING_CS"/>
</dbReference>
<dbReference type="SUPFAM" id="SSF57850">
    <property type="entry name" value="RING/U-box"/>
    <property type="match status" value="1"/>
</dbReference>
<dbReference type="STRING" id="79200.A0A169WIF3"/>
<evidence type="ECO:0000256" key="2">
    <source>
        <dbReference type="ARBA" id="ARBA00022771"/>
    </source>
</evidence>
<dbReference type="Gramene" id="KZN03911">
    <property type="protein sequence ID" value="KZN03911"/>
    <property type="gene ID" value="DCAR_012667"/>
</dbReference>
<protein>
    <recommendedName>
        <fullName evidence="5">RING-type domain-containing protein</fullName>
    </recommendedName>
</protein>
<dbReference type="GO" id="GO:0033768">
    <property type="term" value="C:SUMO-targeted ubiquitin ligase complex"/>
    <property type="evidence" value="ECO:0007669"/>
    <property type="project" value="TreeGrafter"/>
</dbReference>
<name>A0A169WIF3_DAUCS</name>
<dbReference type="EMBL" id="LNRQ01000003">
    <property type="protein sequence ID" value="KZN03911.1"/>
    <property type="molecule type" value="Genomic_DNA"/>
</dbReference>
<dbReference type="GO" id="GO:0032183">
    <property type="term" value="F:SUMO binding"/>
    <property type="evidence" value="ECO:0007669"/>
    <property type="project" value="TreeGrafter"/>
</dbReference>
<dbReference type="KEGG" id="dcr:108211183"/>
<comment type="caution">
    <text evidence="6">The sequence shown here is derived from an EMBL/GenBank/DDBJ whole genome shotgun (WGS) entry which is preliminary data.</text>
</comment>
<dbReference type="GO" id="GO:0008270">
    <property type="term" value="F:zinc ion binding"/>
    <property type="evidence" value="ECO:0007669"/>
    <property type="project" value="UniProtKB-KW"/>
</dbReference>
<dbReference type="Gene3D" id="3.30.40.10">
    <property type="entry name" value="Zinc/RING finger domain, C3HC4 (zinc finger)"/>
    <property type="match status" value="1"/>
</dbReference>
<dbReference type="OMA" id="CKACINA"/>
<dbReference type="OrthoDB" id="6105938at2759"/>
<dbReference type="PANTHER" id="PTHR47094:SF1">
    <property type="entry name" value="RING-TYPE E3 UBIQUITIN TRANSFERASE"/>
    <property type="match status" value="1"/>
</dbReference>
<sequence>MSTQEIRNPITYVRQSRRRKMIEVDSNVPHSHASRVQGQRTEILTHTASQIGTNVQQEGSMPQVIDVEAYDDDVTLSSPREFAEAKAKNNSRRSRRRTVLIDLESEGQSTRTSTHNLLNLALVAEESSRPVNKNSWSMKMAPPLPQPPPVEPTFTCPVCMGPYVEEMSTKCGHIFCKKCIRASIAVRGKCPTCRGKISMKNTIRVYLPATK</sequence>
<keyword evidence="2 4" id="KW-0863">Zinc-finger</keyword>
<dbReference type="PANTHER" id="PTHR47094">
    <property type="entry name" value="ELFLESS, ISOFORM B"/>
    <property type="match status" value="1"/>
</dbReference>
<evidence type="ECO:0000256" key="1">
    <source>
        <dbReference type="ARBA" id="ARBA00022723"/>
    </source>
</evidence>
<dbReference type="GO" id="GO:0061630">
    <property type="term" value="F:ubiquitin protein ligase activity"/>
    <property type="evidence" value="ECO:0007669"/>
    <property type="project" value="InterPro"/>
</dbReference>
<dbReference type="PROSITE" id="PS00518">
    <property type="entry name" value="ZF_RING_1"/>
    <property type="match status" value="1"/>
</dbReference>
<evidence type="ECO:0000256" key="3">
    <source>
        <dbReference type="ARBA" id="ARBA00022833"/>
    </source>
</evidence>
<dbReference type="GO" id="GO:0006511">
    <property type="term" value="P:ubiquitin-dependent protein catabolic process"/>
    <property type="evidence" value="ECO:0007669"/>
    <property type="project" value="TreeGrafter"/>
</dbReference>
<reference evidence="6" key="1">
    <citation type="journal article" date="2016" name="Nat. Genet.">
        <title>A high-quality carrot genome assembly provides new insights into carotenoid accumulation and asterid genome evolution.</title>
        <authorList>
            <person name="Iorizzo M."/>
            <person name="Ellison S."/>
            <person name="Senalik D."/>
            <person name="Zeng P."/>
            <person name="Satapoomin P."/>
            <person name="Huang J."/>
            <person name="Bowman M."/>
            <person name="Iovene M."/>
            <person name="Sanseverino W."/>
            <person name="Cavagnaro P."/>
            <person name="Yildiz M."/>
            <person name="Macko-Podgorni A."/>
            <person name="Moranska E."/>
            <person name="Grzebelus E."/>
            <person name="Grzebelus D."/>
            <person name="Ashrafi H."/>
            <person name="Zheng Z."/>
            <person name="Cheng S."/>
            <person name="Spooner D."/>
            <person name="Van Deynze A."/>
            <person name="Simon P."/>
        </authorList>
    </citation>
    <scope>NUCLEOTIDE SEQUENCE [LARGE SCALE GENOMIC DNA]</scope>
    <source>
        <tissue evidence="6">Leaf</tissue>
    </source>
</reference>
<organism evidence="6">
    <name type="scientific">Daucus carota subsp. sativus</name>
    <name type="common">Carrot</name>
    <dbReference type="NCBI Taxonomy" id="79200"/>
    <lineage>
        <taxon>Eukaryota</taxon>
        <taxon>Viridiplantae</taxon>
        <taxon>Streptophyta</taxon>
        <taxon>Embryophyta</taxon>
        <taxon>Tracheophyta</taxon>
        <taxon>Spermatophyta</taxon>
        <taxon>Magnoliopsida</taxon>
        <taxon>eudicotyledons</taxon>
        <taxon>Gunneridae</taxon>
        <taxon>Pentapetalae</taxon>
        <taxon>asterids</taxon>
        <taxon>campanulids</taxon>
        <taxon>Apiales</taxon>
        <taxon>Apiaceae</taxon>
        <taxon>Apioideae</taxon>
        <taxon>Scandiceae</taxon>
        <taxon>Daucinae</taxon>
        <taxon>Daucus</taxon>
        <taxon>Daucus sect. Daucus</taxon>
    </lineage>
</organism>
<dbReference type="GO" id="GO:0140082">
    <property type="term" value="F:SUMO-ubiquitin ligase activity"/>
    <property type="evidence" value="ECO:0007669"/>
    <property type="project" value="TreeGrafter"/>
</dbReference>
<keyword evidence="1" id="KW-0479">Metal-binding</keyword>
<dbReference type="PROSITE" id="PS50089">
    <property type="entry name" value="ZF_RING_2"/>
    <property type="match status" value="1"/>
</dbReference>
<proteinExistence type="predicted"/>
<dbReference type="InterPro" id="IPR001841">
    <property type="entry name" value="Znf_RING"/>
</dbReference>
<dbReference type="Pfam" id="PF13923">
    <property type="entry name" value="zf-C3HC4_2"/>
    <property type="match status" value="1"/>
</dbReference>
<accession>A0A169WIF3</accession>